<evidence type="ECO:0000313" key="6">
    <source>
        <dbReference type="Proteomes" id="UP000595847"/>
    </source>
</evidence>
<name>A0A7T5EIB2_9BACL</name>
<dbReference type="RefSeq" id="WP_198826693.1">
    <property type="nucleotide sequence ID" value="NZ_CP066308.1"/>
</dbReference>
<evidence type="ECO:0000313" key="7">
    <source>
        <dbReference type="Proteomes" id="UP000677234"/>
    </source>
</evidence>
<dbReference type="KEGG" id="bcop:JD108_14170"/>
<evidence type="ECO:0000313" key="5">
    <source>
        <dbReference type="EMBL" id="QUO40140.1"/>
    </source>
</evidence>
<reference evidence="4 6" key="1">
    <citation type="submission" date="2020-12" db="EMBL/GenBank/DDBJ databases">
        <title>strain FJAT-54423T represents a novel species of the genus Brevibacillus.</title>
        <authorList>
            <person name="Tang R."/>
        </authorList>
    </citation>
    <scope>NUCLEOTIDE SEQUENCE [LARGE SCALE GENOMIC DNA]</scope>
    <source>
        <strain evidence="4 6">FJAT-54423</strain>
    </source>
</reference>
<feature type="chain" id="PRO_5032414074" evidence="2">
    <location>
        <begin position="26"/>
        <end position="665"/>
    </location>
</feature>
<feature type="domain" description="SLH" evidence="3">
    <location>
        <begin position="27"/>
        <end position="91"/>
    </location>
</feature>
<protein>
    <submittedName>
        <fullName evidence="4">S-layer homology domain-containing protein</fullName>
    </submittedName>
</protein>
<keyword evidence="2" id="KW-0732">Signal</keyword>
<evidence type="ECO:0000256" key="1">
    <source>
        <dbReference type="SAM" id="Coils"/>
    </source>
</evidence>
<accession>A0A7T5EIB2</accession>
<reference evidence="5" key="2">
    <citation type="submission" date="2021-04" db="EMBL/GenBank/DDBJ databases">
        <title>Brevibacillus composti FJAT-54423, complete genome.</title>
        <authorList>
            <person name="Tang R."/>
        </authorList>
    </citation>
    <scope>NUCLEOTIDE SEQUENCE</scope>
    <source>
        <strain evidence="5">FJAT-54424</strain>
    </source>
</reference>
<dbReference type="AlphaFoldDB" id="A0A7T5EIB2"/>
<gene>
    <name evidence="4" type="ORF">JD108_14170</name>
    <name evidence="5" type="ORF">KDJ56_14115</name>
</gene>
<evidence type="ECO:0000259" key="3">
    <source>
        <dbReference type="PROSITE" id="PS51272"/>
    </source>
</evidence>
<sequence>MQKKIQALTCALLVCSLLAPMHAKAEEYYLPYSDISKHWASHSILKGAYYGLFATGRSVTKFYPNREMTRAEFVALMDRFFELGQMHLYPLTFLSEREAFGRGEGFDEPYLPYRDVDRLNWMYGATLRVSVLLERLYGPGAIQEIFPGDQFLPNKPITREEAARLLAIYTMEPSHSEAWKTVTGWGWLGGKPTDKLKRGEAAEVFDKLIDFMQTDTILPLLDYDGQKFPMVPEIREMFPLFSPYTDQVQGDDKTYVDAVEAIRYHEDDEETFHDLQKLAEAGFDNKVGVHYYLSWDPSSPLEDNLEQAYLAIDAYFADKVILPDTLRLLTANVYDIALQMEADDPGIYEKVLAKLSAYEQKIKPGTTEWEALAVYQAAMNVKAGQLEEALERYRSFASRHPVALTNLVFYLTQTERLEEAKAFLAGLEPKRSEKEMQQLIRLLAQELATLEQQSATIRQLSFAMNRMENLRGYQVEGEAVLSGYLMKYSQKIDRQSETVQTTGYYQSPQKLVLEKWESYTDLKNDLQYDWNEDQGKWEKSRTSSMEYMHEYVEQLSYAERARLLGARYYKQTFGEYAIITEWIPGDSIVAAGSQTSLGRGKIKRVPVYMNKYYIDRDSDLILRHTWRYEEVYDSQEYVAYAGTETYQTQKDVRVSIPQAVKEAAR</sequence>
<proteinExistence type="predicted"/>
<organism evidence="4 6">
    <name type="scientific">Brevibacillus composti</name>
    <dbReference type="NCBI Taxonomy" id="2796470"/>
    <lineage>
        <taxon>Bacteria</taxon>
        <taxon>Bacillati</taxon>
        <taxon>Bacillota</taxon>
        <taxon>Bacilli</taxon>
        <taxon>Bacillales</taxon>
        <taxon>Paenibacillaceae</taxon>
        <taxon>Brevibacillus</taxon>
    </lineage>
</organism>
<dbReference type="PROSITE" id="PS51272">
    <property type="entry name" value="SLH"/>
    <property type="match status" value="1"/>
</dbReference>
<dbReference type="InterPro" id="IPR001119">
    <property type="entry name" value="SLH_dom"/>
</dbReference>
<dbReference type="EMBL" id="CP066308">
    <property type="protein sequence ID" value="QQE73062.1"/>
    <property type="molecule type" value="Genomic_DNA"/>
</dbReference>
<evidence type="ECO:0000256" key="2">
    <source>
        <dbReference type="SAM" id="SignalP"/>
    </source>
</evidence>
<dbReference type="Proteomes" id="UP000595847">
    <property type="component" value="Chromosome"/>
</dbReference>
<dbReference type="Pfam" id="PF00395">
    <property type="entry name" value="SLH"/>
    <property type="match status" value="2"/>
</dbReference>
<feature type="signal peptide" evidence="2">
    <location>
        <begin position="1"/>
        <end position="25"/>
    </location>
</feature>
<keyword evidence="7" id="KW-1185">Reference proteome</keyword>
<dbReference type="Proteomes" id="UP000677234">
    <property type="component" value="Chromosome"/>
</dbReference>
<dbReference type="EMBL" id="CP073708">
    <property type="protein sequence ID" value="QUO40140.1"/>
    <property type="molecule type" value="Genomic_DNA"/>
</dbReference>
<evidence type="ECO:0000313" key="4">
    <source>
        <dbReference type="EMBL" id="QQE73062.1"/>
    </source>
</evidence>
<keyword evidence="1" id="KW-0175">Coiled coil</keyword>
<feature type="coiled-coil region" evidence="1">
    <location>
        <begin position="433"/>
        <end position="460"/>
    </location>
</feature>